<feature type="transmembrane region" description="Helical" evidence="2">
    <location>
        <begin position="178"/>
        <end position="197"/>
    </location>
</feature>
<evidence type="ECO:0000256" key="2">
    <source>
        <dbReference type="SAM" id="Phobius"/>
    </source>
</evidence>
<organism evidence="3 4">
    <name type="scientific">Chlamydomonas incerta</name>
    <dbReference type="NCBI Taxonomy" id="51695"/>
    <lineage>
        <taxon>Eukaryota</taxon>
        <taxon>Viridiplantae</taxon>
        <taxon>Chlorophyta</taxon>
        <taxon>core chlorophytes</taxon>
        <taxon>Chlorophyceae</taxon>
        <taxon>CS clade</taxon>
        <taxon>Chlamydomonadales</taxon>
        <taxon>Chlamydomonadaceae</taxon>
        <taxon>Chlamydomonas</taxon>
    </lineage>
</organism>
<feature type="transmembrane region" description="Helical" evidence="2">
    <location>
        <begin position="203"/>
        <end position="225"/>
    </location>
</feature>
<feature type="transmembrane region" description="Helical" evidence="2">
    <location>
        <begin position="334"/>
        <end position="353"/>
    </location>
</feature>
<dbReference type="AlphaFoldDB" id="A0A835W0P3"/>
<feature type="transmembrane region" description="Helical" evidence="2">
    <location>
        <begin position="294"/>
        <end position="313"/>
    </location>
</feature>
<proteinExistence type="predicted"/>
<feature type="region of interest" description="Disordered" evidence="1">
    <location>
        <begin position="43"/>
        <end position="85"/>
    </location>
</feature>
<feature type="compositionally biased region" description="Low complexity" evidence="1">
    <location>
        <begin position="48"/>
        <end position="61"/>
    </location>
</feature>
<accession>A0A835W0P3</accession>
<keyword evidence="2" id="KW-0472">Membrane</keyword>
<evidence type="ECO:0000256" key="1">
    <source>
        <dbReference type="SAM" id="MobiDB-lite"/>
    </source>
</evidence>
<gene>
    <name evidence="3" type="ORF">HXX76_009325</name>
</gene>
<feature type="compositionally biased region" description="Polar residues" evidence="1">
    <location>
        <begin position="76"/>
        <end position="85"/>
    </location>
</feature>
<keyword evidence="4" id="KW-1185">Reference proteome</keyword>
<reference evidence="3" key="1">
    <citation type="journal article" date="2020" name="bioRxiv">
        <title>Comparative genomics of Chlamydomonas.</title>
        <authorList>
            <person name="Craig R.J."/>
            <person name="Hasan A.R."/>
            <person name="Ness R.W."/>
            <person name="Keightley P.D."/>
        </authorList>
    </citation>
    <scope>NUCLEOTIDE SEQUENCE</scope>
    <source>
        <strain evidence="3">SAG 7.73</strain>
    </source>
</reference>
<keyword evidence="2" id="KW-1133">Transmembrane helix</keyword>
<name>A0A835W0P3_CHLIN</name>
<feature type="transmembrane region" description="Helical" evidence="2">
    <location>
        <begin position="359"/>
        <end position="379"/>
    </location>
</feature>
<keyword evidence="2" id="KW-0812">Transmembrane</keyword>
<protein>
    <submittedName>
        <fullName evidence="3">Uncharacterized protein</fullName>
    </submittedName>
</protein>
<evidence type="ECO:0000313" key="3">
    <source>
        <dbReference type="EMBL" id="KAG2431831.1"/>
    </source>
</evidence>
<evidence type="ECO:0000313" key="4">
    <source>
        <dbReference type="Proteomes" id="UP000650467"/>
    </source>
</evidence>
<sequence>MMLTTTSTQTRSLRAAYGVRAAPRPAVVVGRRPCKPVCFKEKDSIDETTTSPTSAKKSAPSVPTPGAVPSPFPSETGETLSNASSSSLHTFGTRAVNLGPVATTLYPALQYATIAAAAAAIIAPGPTGSALFRGAAMSPTNCALLVWAAAALIPSIISKRQIKKAADSGILGSPAFKQLVSGCLLSGVLSLVVLTQAISLRNPVLTCTVGALAGVATLTTAFTLVKIRESGQLLPSPRGLLAGAADLLTPRNATAAGYSVLSAATAAMGVALFTSDPAVACPVFFQAKDAIHVFGSRIAGALTLGIAVSLFTIKRAADDGRQGSPTYKQLNGAAAAWAGLTAGVVGYSMATGLAMSTPVALGILAFYIITATFTGYNWATAPQTA</sequence>
<dbReference type="Proteomes" id="UP000650467">
    <property type="component" value="Unassembled WGS sequence"/>
</dbReference>
<feature type="transmembrane region" description="Helical" evidence="2">
    <location>
        <begin position="135"/>
        <end position="157"/>
    </location>
</feature>
<feature type="transmembrane region" description="Helical" evidence="2">
    <location>
        <begin position="255"/>
        <end position="274"/>
    </location>
</feature>
<dbReference type="OrthoDB" id="533856at2759"/>
<feature type="transmembrane region" description="Helical" evidence="2">
    <location>
        <begin position="104"/>
        <end position="123"/>
    </location>
</feature>
<comment type="caution">
    <text evidence="3">The sequence shown here is derived from an EMBL/GenBank/DDBJ whole genome shotgun (WGS) entry which is preliminary data.</text>
</comment>
<feature type="compositionally biased region" description="Pro residues" evidence="1">
    <location>
        <begin position="62"/>
        <end position="72"/>
    </location>
</feature>
<dbReference type="EMBL" id="JAEHOC010000023">
    <property type="protein sequence ID" value="KAG2431831.1"/>
    <property type="molecule type" value="Genomic_DNA"/>
</dbReference>